<comment type="caution">
    <text evidence="1">The sequence shown here is derived from an EMBL/GenBank/DDBJ whole genome shotgun (WGS) entry which is preliminary data.</text>
</comment>
<organism evidence="1 2">
    <name type="scientific">Pseudomonas protegens</name>
    <dbReference type="NCBI Taxonomy" id="380021"/>
    <lineage>
        <taxon>Bacteria</taxon>
        <taxon>Pseudomonadati</taxon>
        <taxon>Pseudomonadota</taxon>
        <taxon>Gammaproteobacteria</taxon>
        <taxon>Pseudomonadales</taxon>
        <taxon>Pseudomonadaceae</taxon>
        <taxon>Pseudomonas</taxon>
    </lineage>
</organism>
<reference evidence="1 2" key="1">
    <citation type="submission" date="2018-06" db="EMBL/GenBank/DDBJ databases">
        <title>Pseudomonas diversity within urban Lake Michigan freshwaters.</title>
        <authorList>
            <person name="Batrich M."/>
            <person name="Hatzopoulos T."/>
            <person name="Putonti C."/>
        </authorList>
    </citation>
    <scope>NUCLEOTIDE SEQUENCE [LARGE SCALE GENOMIC DNA]</scope>
    <source>
        <strain evidence="1 2">MB-090624</strain>
    </source>
</reference>
<accession>A0A9Q6ICR3</accession>
<name>A0A9Q6ICR3_9PSED</name>
<gene>
    <name evidence="1" type="ORF">DMX08_24805</name>
</gene>
<evidence type="ECO:0000313" key="1">
    <source>
        <dbReference type="EMBL" id="PYC31652.1"/>
    </source>
</evidence>
<dbReference type="Proteomes" id="UP000248188">
    <property type="component" value="Unassembled WGS sequence"/>
</dbReference>
<proteinExistence type="predicted"/>
<sequence>MAGVLDREQELYQPVKALYYGAFRRSGAYWLLLRRHCFVDRLLPDEQLPGQQLGNAMQLL</sequence>
<dbReference type="AlphaFoldDB" id="A0A9Q6ICR3"/>
<evidence type="ECO:0000313" key="2">
    <source>
        <dbReference type="Proteomes" id="UP000248188"/>
    </source>
</evidence>
<protein>
    <submittedName>
        <fullName evidence="1">Uncharacterized protein</fullName>
    </submittedName>
</protein>
<dbReference type="EMBL" id="QJRN01000017">
    <property type="protein sequence ID" value="PYC31652.1"/>
    <property type="molecule type" value="Genomic_DNA"/>
</dbReference>